<dbReference type="Pfam" id="PF00704">
    <property type="entry name" value="Glyco_hydro_18"/>
    <property type="match status" value="1"/>
</dbReference>
<keyword evidence="12" id="KW-0624">Polysaccharide degradation</keyword>
<dbReference type="PROSITE" id="PS01095">
    <property type="entry name" value="GH18_1"/>
    <property type="match status" value="1"/>
</dbReference>
<name>A0A367YJJ8_9ASCO</name>
<dbReference type="PROSITE" id="PS51910">
    <property type="entry name" value="GH18_2"/>
    <property type="match status" value="1"/>
</dbReference>
<dbReference type="PANTHER" id="PTHR45708:SF49">
    <property type="entry name" value="ENDOCHITINASE"/>
    <property type="match status" value="1"/>
</dbReference>
<evidence type="ECO:0000256" key="2">
    <source>
        <dbReference type="ARBA" id="ARBA00004613"/>
    </source>
</evidence>
<dbReference type="OrthoDB" id="6020543at2759"/>
<dbReference type="GO" id="GO:0008061">
    <property type="term" value="F:chitin binding"/>
    <property type="evidence" value="ECO:0007669"/>
    <property type="project" value="UniProtKB-KW"/>
</dbReference>
<evidence type="ECO:0000256" key="3">
    <source>
        <dbReference type="ARBA" id="ARBA00012729"/>
    </source>
</evidence>
<evidence type="ECO:0000256" key="10">
    <source>
        <dbReference type="ARBA" id="ARBA00023277"/>
    </source>
</evidence>
<evidence type="ECO:0000256" key="1">
    <source>
        <dbReference type="ARBA" id="ARBA00000822"/>
    </source>
</evidence>
<dbReference type="GO" id="GO:0000272">
    <property type="term" value="P:polysaccharide catabolic process"/>
    <property type="evidence" value="ECO:0007669"/>
    <property type="project" value="UniProtKB-KW"/>
</dbReference>
<evidence type="ECO:0000256" key="15">
    <source>
        <dbReference type="SAM" id="MobiDB-lite"/>
    </source>
</evidence>
<evidence type="ECO:0000256" key="11">
    <source>
        <dbReference type="ARBA" id="ARBA00023295"/>
    </source>
</evidence>
<feature type="region of interest" description="Disordered" evidence="15">
    <location>
        <begin position="316"/>
        <end position="509"/>
    </location>
</feature>
<comment type="catalytic activity">
    <reaction evidence="1">
        <text>Random endo-hydrolysis of N-acetyl-beta-D-glucosaminide (1-&gt;4)-beta-linkages in chitin and chitodextrins.</text>
        <dbReference type="EC" id="3.2.1.14"/>
    </reaction>
</comment>
<dbReference type="CDD" id="cd02877">
    <property type="entry name" value="GH18_hevamine_XipI_class_III"/>
    <property type="match status" value="1"/>
</dbReference>
<dbReference type="PANTHER" id="PTHR45708">
    <property type="entry name" value="ENDOCHITINASE"/>
    <property type="match status" value="1"/>
</dbReference>
<sequence length="577" mass="60043">MLFIFALILLVFPVWAFDAQSNSNVAVYWGQNSGGSQQRLSYYCDSDAADIFIISFMHVFPNPVQLNFANACEGTYTSSGILQCSTIAEDIKTCQSKGKKILLSLGGAAGSYGFSDDSTATEFATTLWQLFGNSDALATSERPFYDAVLDGFDFDIENNNPTGYAALADELRTIFATDTSKSYYLGAAPQCPYPDASVGDLLQKSDIDFVFIQFYNNYCNLGGSYFNWDTWLDYAENVSPNKNVKLFVGVPASSAAAGSGYNSPSVIASSLTSDILNSRYFGGISMWDVSAGWTNTNGDENFVESMKSIVAGASPVDTTSYSSTTTTTTTSTTTTTHSSTTPTTTSITPITTSTTSSSTSPTPSTTSTTPSSTTSSSSSTISGSSSSSSSSVTPSSTTSSTSTTSSSVAPTTTSSSTSTTSSSSSTTSTSSPVETTSASSTAVPVVSSSSSTTSSTSSAAVPTTSSSAAVPTTSSTSSAVPTTSSTSSQAAVPTTSSTTSTTASTSNNREVVLSTTSADLVPPTVTVLSRTTSTRVSTYYVWAPTTLVTLTTEYQIHTTRTHLHTVYGEPQTVTVEY</sequence>
<dbReference type="Proteomes" id="UP000253472">
    <property type="component" value="Unassembled WGS sequence"/>
</dbReference>
<gene>
    <name evidence="18" type="primary">CHT3</name>
    <name evidence="18" type="ORF">Cantr_01684</name>
</gene>
<keyword evidence="8" id="KW-0146">Chitin degradation</keyword>
<keyword evidence="11 13" id="KW-0326">Glycosidase</keyword>
<dbReference type="FunFam" id="3.20.20.80:FF:000125">
    <property type="entry name" value="CTS1p Endochitinase"/>
    <property type="match status" value="1"/>
</dbReference>
<keyword evidence="4" id="KW-0964">Secreted</keyword>
<evidence type="ECO:0000256" key="9">
    <source>
        <dbReference type="ARBA" id="ARBA00023180"/>
    </source>
</evidence>
<dbReference type="GO" id="GO:0005576">
    <property type="term" value="C:extracellular region"/>
    <property type="evidence" value="ECO:0007669"/>
    <property type="project" value="UniProtKB-SubCell"/>
</dbReference>
<evidence type="ECO:0000256" key="8">
    <source>
        <dbReference type="ARBA" id="ARBA00023024"/>
    </source>
</evidence>
<evidence type="ECO:0000256" key="7">
    <source>
        <dbReference type="ARBA" id="ARBA00022801"/>
    </source>
</evidence>
<feature type="chain" id="PRO_5017016873" description="chitinase" evidence="16">
    <location>
        <begin position="17"/>
        <end position="577"/>
    </location>
</feature>
<keyword evidence="9" id="KW-0325">Glycoprotein</keyword>
<dbReference type="AlphaFoldDB" id="A0A367YJJ8"/>
<dbReference type="InterPro" id="IPR045321">
    <property type="entry name" value="Cts1-like"/>
</dbReference>
<keyword evidence="7 13" id="KW-0378">Hydrolase</keyword>
<dbReference type="EC" id="3.2.1.14" evidence="3"/>
<dbReference type="GO" id="GO:0008843">
    <property type="term" value="F:endochitinase activity"/>
    <property type="evidence" value="ECO:0007669"/>
    <property type="project" value="UniProtKB-EC"/>
</dbReference>
<comment type="subcellular location">
    <subcellularLocation>
        <location evidence="2">Secreted</location>
    </subcellularLocation>
</comment>
<dbReference type="GO" id="GO:0006032">
    <property type="term" value="P:chitin catabolic process"/>
    <property type="evidence" value="ECO:0007669"/>
    <property type="project" value="UniProtKB-KW"/>
</dbReference>
<feature type="domain" description="GH18" evidence="17">
    <location>
        <begin position="23"/>
        <end position="313"/>
    </location>
</feature>
<keyword evidence="6 16" id="KW-0732">Signal</keyword>
<comment type="caution">
    <text evidence="18">The sequence shown here is derived from an EMBL/GenBank/DDBJ whole genome shotgun (WGS) entry which is preliminary data.</text>
</comment>
<comment type="similarity">
    <text evidence="14">Belongs to the glycosyl hydrolase 18 family.</text>
</comment>
<evidence type="ECO:0000259" key="17">
    <source>
        <dbReference type="PROSITE" id="PS51910"/>
    </source>
</evidence>
<keyword evidence="10" id="KW-0119">Carbohydrate metabolism</keyword>
<dbReference type="STRING" id="5486.A0A367YJJ8"/>
<dbReference type="SUPFAM" id="SSF51445">
    <property type="entry name" value="(Trans)glycosidases"/>
    <property type="match status" value="1"/>
</dbReference>
<evidence type="ECO:0000313" key="19">
    <source>
        <dbReference type="Proteomes" id="UP000253472"/>
    </source>
</evidence>
<dbReference type="InterPro" id="IPR050542">
    <property type="entry name" value="Glycosyl_Hydrlase18_Chitinase"/>
</dbReference>
<reference evidence="18 19" key="1">
    <citation type="submission" date="2018-06" db="EMBL/GenBank/DDBJ databases">
        <title>Whole genome sequencing of Candida tropicalis (genome annotated by CSBL at Korea University).</title>
        <authorList>
            <person name="Ahn J."/>
        </authorList>
    </citation>
    <scope>NUCLEOTIDE SEQUENCE [LARGE SCALE GENOMIC DNA]</scope>
    <source>
        <strain evidence="18 19">ATCC 20962</strain>
    </source>
</reference>
<evidence type="ECO:0000256" key="16">
    <source>
        <dbReference type="SAM" id="SignalP"/>
    </source>
</evidence>
<feature type="compositionally biased region" description="Low complexity" evidence="15">
    <location>
        <begin position="316"/>
        <end position="506"/>
    </location>
</feature>
<evidence type="ECO:0000256" key="14">
    <source>
        <dbReference type="RuleBase" id="RU004453"/>
    </source>
</evidence>
<feature type="signal peptide" evidence="16">
    <location>
        <begin position="1"/>
        <end position="16"/>
    </location>
</feature>
<dbReference type="InterPro" id="IPR017853">
    <property type="entry name" value="GH"/>
</dbReference>
<dbReference type="Gene3D" id="3.20.20.80">
    <property type="entry name" value="Glycosidases"/>
    <property type="match status" value="1"/>
</dbReference>
<evidence type="ECO:0000256" key="6">
    <source>
        <dbReference type="ARBA" id="ARBA00022729"/>
    </source>
</evidence>
<dbReference type="InterPro" id="IPR001223">
    <property type="entry name" value="Glyco_hydro18_cat"/>
</dbReference>
<dbReference type="EMBL" id="QLNQ01000018">
    <property type="protein sequence ID" value="RCK66018.1"/>
    <property type="molecule type" value="Genomic_DNA"/>
</dbReference>
<evidence type="ECO:0000256" key="13">
    <source>
        <dbReference type="RuleBase" id="RU000489"/>
    </source>
</evidence>
<accession>A0A367YJJ8</accession>
<evidence type="ECO:0000256" key="12">
    <source>
        <dbReference type="ARBA" id="ARBA00023326"/>
    </source>
</evidence>
<evidence type="ECO:0000256" key="4">
    <source>
        <dbReference type="ARBA" id="ARBA00022525"/>
    </source>
</evidence>
<evidence type="ECO:0000256" key="5">
    <source>
        <dbReference type="ARBA" id="ARBA00022669"/>
    </source>
</evidence>
<proteinExistence type="inferred from homology"/>
<keyword evidence="19" id="KW-1185">Reference proteome</keyword>
<keyword evidence="5" id="KW-0147">Chitin-binding</keyword>
<evidence type="ECO:0000313" key="18">
    <source>
        <dbReference type="EMBL" id="RCK66018.1"/>
    </source>
</evidence>
<dbReference type="InterPro" id="IPR001579">
    <property type="entry name" value="Glyco_hydro_18_chit_AS"/>
</dbReference>
<protein>
    <recommendedName>
        <fullName evidence="3">chitinase</fullName>
        <ecNumber evidence="3">3.2.1.14</ecNumber>
    </recommendedName>
</protein>
<organism evidence="18 19">
    <name type="scientific">Candida viswanathii</name>
    <dbReference type="NCBI Taxonomy" id="5486"/>
    <lineage>
        <taxon>Eukaryota</taxon>
        <taxon>Fungi</taxon>
        <taxon>Dikarya</taxon>
        <taxon>Ascomycota</taxon>
        <taxon>Saccharomycotina</taxon>
        <taxon>Pichiomycetes</taxon>
        <taxon>Debaryomycetaceae</taxon>
        <taxon>Candida/Lodderomyces clade</taxon>
        <taxon>Candida</taxon>
    </lineage>
</organism>